<keyword evidence="4" id="KW-1185">Reference proteome</keyword>
<reference evidence="3" key="1">
    <citation type="submission" date="2017-10" db="EMBL/GenBank/DDBJ databases">
        <title>Resolving the taxonomy of Roseburia spp., Eubacterium rectale and Agathobacter spp. through phylogenomic analysis.</title>
        <authorList>
            <person name="Sheridan P.O."/>
            <person name="Walker A.W."/>
            <person name="Duncan S.H."/>
            <person name="Scott K.P."/>
            <person name="Toole P.W.O."/>
            <person name="Luis P."/>
            <person name="Flint H.J."/>
        </authorList>
    </citation>
    <scope>NUCLEOTIDE SEQUENCE [LARGE SCALE GENOMIC DNA]</scope>
    <source>
        <strain evidence="3">JK10</strain>
    </source>
</reference>
<gene>
    <name evidence="3" type="primary">pseG</name>
    <name evidence="3" type="ORF">CSX00_02960</name>
</gene>
<proteinExistence type="predicted"/>
<dbReference type="GO" id="GO:0016787">
    <property type="term" value="F:hydrolase activity"/>
    <property type="evidence" value="ECO:0007669"/>
    <property type="project" value="UniProtKB-KW"/>
</dbReference>
<evidence type="ECO:0000256" key="2">
    <source>
        <dbReference type="PIRSR" id="PIRSR620023-2"/>
    </source>
</evidence>
<accession>A0A2G3ECR2</accession>
<organism evidence="3 4">
    <name type="scientific">Pseudobutyrivibrio ruminis</name>
    <dbReference type="NCBI Taxonomy" id="46206"/>
    <lineage>
        <taxon>Bacteria</taxon>
        <taxon>Bacillati</taxon>
        <taxon>Bacillota</taxon>
        <taxon>Clostridia</taxon>
        <taxon>Lachnospirales</taxon>
        <taxon>Lachnospiraceae</taxon>
        <taxon>Pseudobutyrivibrio</taxon>
    </lineage>
</organism>
<dbReference type="InterPro" id="IPR020023">
    <property type="entry name" value="PseG"/>
</dbReference>
<dbReference type="NCBIfam" id="TIGR03590">
    <property type="entry name" value="PseG"/>
    <property type="match status" value="1"/>
</dbReference>
<feature type="binding site" evidence="2">
    <location>
        <position position="178"/>
    </location>
    <ligand>
        <name>substrate</name>
    </ligand>
</feature>
<evidence type="ECO:0000313" key="4">
    <source>
        <dbReference type="Proteomes" id="UP000224317"/>
    </source>
</evidence>
<dbReference type="Gene3D" id="3.40.50.11190">
    <property type="match status" value="1"/>
</dbReference>
<dbReference type="SUPFAM" id="SSF53756">
    <property type="entry name" value="UDP-Glycosyltransferase/glycogen phosphorylase"/>
    <property type="match status" value="1"/>
</dbReference>
<keyword evidence="3" id="KW-0378">Hydrolase</keyword>
<dbReference type="AlphaFoldDB" id="A0A2G3ECR2"/>
<feature type="active site" description="Proton acceptor" evidence="1">
    <location>
        <position position="31"/>
    </location>
</feature>
<dbReference type="Proteomes" id="UP000224317">
    <property type="component" value="Unassembled WGS sequence"/>
</dbReference>
<dbReference type="Gene3D" id="3.40.50.2000">
    <property type="entry name" value="Glycogen Phosphorylase B"/>
    <property type="match status" value="1"/>
</dbReference>
<name>A0A2G3ECR2_9FIRM</name>
<comment type="caution">
    <text evidence="3">The sequence shown here is derived from an EMBL/GenBank/DDBJ whole genome shotgun (WGS) entry which is preliminary data.</text>
</comment>
<evidence type="ECO:0000313" key="3">
    <source>
        <dbReference type="EMBL" id="PHU40925.1"/>
    </source>
</evidence>
<dbReference type="EMBL" id="PDYH01000010">
    <property type="protein sequence ID" value="PHU40925.1"/>
    <property type="molecule type" value="Genomic_DNA"/>
</dbReference>
<feature type="binding site" evidence="2">
    <location>
        <position position="280"/>
    </location>
    <ligand>
        <name>substrate</name>
    </ligand>
</feature>
<evidence type="ECO:0000256" key="1">
    <source>
        <dbReference type="PIRSR" id="PIRSR620023-1"/>
    </source>
</evidence>
<sequence length="337" mass="38335">MYASMHEGHFLYEEVMIIFRADGNNKIGAGHVMRCLNMAEQYIDEGIEVLFLTADDSFSQRIVEAGCNHIILNSDYNNMIEEIEQIESIVDEYNPTMFILDSYHATEEYMRRVKRACNNKGCKLTYIDDVLAFAYPCDILINYNIYGPDCKSEYKKIYSGANVVLPELKLGLEYLPLRKEYRNIPPRKEKGEIKDVFISTGGADTEHIGLALLKYIKRNSVLDKYNFHFVIGAVNTDKEKIEKIAKDQSNIITYFDLISLKDLMLKCDVAISAAGSTLYELYATHTPTVTYIVADNQIRGARGFEKAGLMKCCGDIRELGATVLAERLLTEVLCQKR</sequence>
<protein>
    <submittedName>
        <fullName evidence="3">UDP-2,4-diacetamido-2,4, 6-trideoxy-beta-L-altropyranose hydrolase</fullName>
    </submittedName>
</protein>